<keyword evidence="3" id="KW-0732">Signal</keyword>
<dbReference type="AlphaFoldDB" id="A0A423UNZ3"/>
<keyword evidence="2" id="KW-0472">Membrane</keyword>
<dbReference type="InterPro" id="IPR044060">
    <property type="entry name" value="Bacterial_rp_domain"/>
</dbReference>
<dbReference type="EMBL" id="QIBW01000001">
    <property type="protein sequence ID" value="ROT92097.1"/>
    <property type="molecule type" value="Genomic_DNA"/>
</dbReference>
<accession>A0A423UNZ3</accession>
<feature type="signal peptide" evidence="3">
    <location>
        <begin position="1"/>
        <end position="26"/>
    </location>
</feature>
<reference evidence="5 8" key="4">
    <citation type="journal article" date="2019" name="Nat. Med.">
        <title>A library of human gut bacterial isolates paired with longitudinal multiomics data enables mechanistic microbiome research.</title>
        <authorList>
            <person name="Poyet M."/>
            <person name="Groussin M."/>
            <person name="Gibbons S.M."/>
            <person name="Avila-Pacheco J."/>
            <person name="Jiang X."/>
            <person name="Kearney S.M."/>
            <person name="Perrotta A.R."/>
            <person name="Berdy B."/>
            <person name="Zhao S."/>
            <person name="Lieberman T.D."/>
            <person name="Swanson P.K."/>
            <person name="Smith M."/>
            <person name="Roesemann S."/>
            <person name="Alexander J.E."/>
            <person name="Rich S.A."/>
            <person name="Livny J."/>
            <person name="Vlamakis H."/>
            <person name="Clish C."/>
            <person name="Bullock K."/>
            <person name="Deik A."/>
            <person name="Scott J."/>
            <person name="Pierce K.A."/>
            <person name="Xavier R.J."/>
            <person name="Alm E.J."/>
        </authorList>
    </citation>
    <scope>NUCLEOTIDE SEQUENCE [LARGE SCALE GENOMIC DNA]</scope>
    <source>
        <strain evidence="5 8">BIOML-A1</strain>
    </source>
</reference>
<keyword evidence="2" id="KW-1133">Transmembrane helix</keyword>
<dbReference type="RefSeq" id="WP_123649817.1">
    <property type="nucleotide sequence ID" value="NZ_CP168029.1"/>
</dbReference>
<keyword evidence="2" id="KW-0812">Transmembrane</keyword>
<evidence type="ECO:0000313" key="8">
    <source>
        <dbReference type="Proteomes" id="UP000462865"/>
    </source>
</evidence>
<reference evidence="6" key="3">
    <citation type="journal article" date="2019" name="Microbiol. Resour. Announc.">
        <title>Draft Genome Sequences of Type Strains of Gordonibacter faecihominis, Paraeggerthella hongkongensis, Parvibacter caecicola,Slackia equolifaciens, Slackia faecicanis, and Slackia isoflavoniconvertens.</title>
        <authorList>
            <person name="Danylec N."/>
            <person name="Stoll D.A."/>
            <person name="Dotsch A."/>
            <person name="Huch M."/>
        </authorList>
    </citation>
    <scope>NUCLEOTIDE SEQUENCE</scope>
    <source>
        <strain evidence="6">DSM 27213</strain>
    </source>
</reference>
<proteinExistence type="predicted"/>
<evidence type="ECO:0000313" key="7">
    <source>
        <dbReference type="Proteomes" id="UP000285258"/>
    </source>
</evidence>
<evidence type="ECO:0000256" key="3">
    <source>
        <dbReference type="SAM" id="SignalP"/>
    </source>
</evidence>
<dbReference type="EMBL" id="WKZA01000054">
    <property type="protein sequence ID" value="MSA95531.1"/>
    <property type="molecule type" value="Genomic_DNA"/>
</dbReference>
<evidence type="ECO:0000313" key="6">
    <source>
        <dbReference type="EMBL" id="ROT92097.1"/>
    </source>
</evidence>
<organism evidence="6 7">
    <name type="scientific">Gordonibacter urolithinfaciens</name>
    <dbReference type="NCBI Taxonomy" id="1335613"/>
    <lineage>
        <taxon>Bacteria</taxon>
        <taxon>Bacillati</taxon>
        <taxon>Actinomycetota</taxon>
        <taxon>Coriobacteriia</taxon>
        <taxon>Eggerthellales</taxon>
        <taxon>Eggerthellaceae</taxon>
        <taxon>Gordonibacter</taxon>
    </lineage>
</organism>
<evidence type="ECO:0000313" key="5">
    <source>
        <dbReference type="EMBL" id="MSA95531.1"/>
    </source>
</evidence>
<gene>
    <name evidence="6" type="ORF">DMP12_00985</name>
    <name evidence="5" type="ORF">GKG38_10795</name>
</gene>
<feature type="domain" description="Bacterial repeat" evidence="4">
    <location>
        <begin position="1011"/>
        <end position="1084"/>
    </location>
</feature>
<dbReference type="Proteomes" id="UP000462865">
    <property type="component" value="Unassembled WGS sequence"/>
</dbReference>
<feature type="domain" description="Bacterial repeat" evidence="4">
    <location>
        <begin position="647"/>
        <end position="718"/>
    </location>
</feature>
<feature type="region of interest" description="Disordered" evidence="1">
    <location>
        <begin position="1167"/>
        <end position="1202"/>
    </location>
</feature>
<dbReference type="Pfam" id="PF18998">
    <property type="entry name" value="Flg_new_2"/>
    <property type="match status" value="3"/>
</dbReference>
<dbReference type="Proteomes" id="UP000285258">
    <property type="component" value="Unassembled WGS sequence"/>
</dbReference>
<feature type="domain" description="Bacterial repeat" evidence="4">
    <location>
        <begin position="925"/>
        <end position="995"/>
    </location>
</feature>
<reference evidence="7" key="1">
    <citation type="submission" date="2018-05" db="EMBL/GenBank/DDBJ databases">
        <title>Genome Sequencing of selected type strains of the family Eggerthellaceae.</title>
        <authorList>
            <person name="Danylec N."/>
            <person name="Stoll D.A."/>
            <person name="Doetsch A."/>
            <person name="Huch M."/>
        </authorList>
    </citation>
    <scope>NUCLEOTIDE SEQUENCE [LARGE SCALE GENOMIC DNA]</scope>
    <source>
        <strain evidence="7">DSM 27213</strain>
    </source>
</reference>
<feature type="chain" id="PRO_5039862905" description="Bacterial repeat domain-containing protein" evidence="3">
    <location>
        <begin position="27"/>
        <end position="1249"/>
    </location>
</feature>
<protein>
    <recommendedName>
        <fullName evidence="4">Bacterial repeat domain-containing protein</fullName>
    </recommendedName>
</protein>
<feature type="compositionally biased region" description="Gly residues" evidence="1">
    <location>
        <begin position="1180"/>
        <end position="1192"/>
    </location>
</feature>
<evidence type="ECO:0000259" key="4">
    <source>
        <dbReference type="Pfam" id="PF18998"/>
    </source>
</evidence>
<comment type="caution">
    <text evidence="6">The sequence shown here is derived from an EMBL/GenBank/DDBJ whole genome shotgun (WGS) entry which is preliminary data.</text>
</comment>
<reference evidence="6" key="2">
    <citation type="journal article" date="2019" name="Int. J. Syst. Evol. Microbiol.">
        <title>Gordonibacter faecihominis is a later heterotypic synonym of Gordonibacter urolithinfaciens.</title>
        <authorList>
            <person name="Danylec N."/>
            <person name="Stoll D.A."/>
            <person name="Huch M."/>
        </authorList>
    </citation>
    <scope>NUCLEOTIDE SEQUENCE</scope>
    <source>
        <strain evidence="6">DSM 27213</strain>
    </source>
</reference>
<sequence length="1249" mass="127229">MRRYIHKSLAALLCVCLLTTPVSAIAEPASSPSGPSAGPAVPFAGEEASTTVSVLVVGLSILGKTDDIAASLADIRADMGKPVDQQTYVLKVVVSGANPDVCSYSWTRGVLGVDGSVAPDQAFADDRPQHPLSDDVAAGLLETGRTYRYTVEVADPASGSSASASMDVTLSDEYLDRTLASAAGVTVQGALHRSLADADLAATPLDERSAAYAFLLEAAAGMRVEGAWHVGLPTAPDGTPAYRGDLGVSFPVDLPDGAEVTVLRLGASGAVEQIAAQVVGGRALGKTGALGAFALAVPAQGTCSVTAEAGAGGSVSPAGTVEFAPGAKPVYALLPHEGYVLDRVEVDGAAVQAAGNAYVFPPLEGDHVLRAFFAPAVVDEGRQHTVTAQVQGEGGLVALGGAQPSASQSMPAAHGTAVRVLLVPAEGYAVDEVLVRKGNVPAERAVVFGDELLLPAVLDDTEVTVTFRSGSPLPVVTRTVTAEVVDGRGTVSPAQADVPHGGTATVSLAAEDGHRLNAVMLDGDDVTGQVRGGKLTLQNVVADHRVEVAFEPVPRDPAAPDCVTVEARAGAGGAVSPAGGVLVPRGSAQTFSFFPEQGKQVSALSIDGREFAFNGSSYTLFDIQADTELSVAFSDAGSVPRPQPGAYTVTAQAAAHGTVSPSGEVRVIEGGSVLFALLPDEGYEVDEVLVDGAVVQSGGFSFRLADVAKDARVEVTFKERKHLLPDDTLVSVEVAVEVTSDSGEGGTVSPSGSLRLVAGSSQTFYAYPEPGFGLDAVLVNGQPVPAHAVVAPTLRSLSAVLPQSAYCFTVDNLAEDAQVSVRFKRLADGEPAPSPVPVHEVSASAEGSGMISPAGAVRVPSGGGASFTVRADTGWHLAALTVDGQDATGRLSGGVLALENVRADTQVRAVFAADAEEPGPAAPFTVRATSSAGGRVSPSGDVPVRAGGCQTFAFFPEEGYVLDKVEAGGRTVTPVDGTYTMYDVAADTTLHATFRLRASGDPDPVLPDTFPVTATASEGGSVTPSGRLDVVRGQEVLFALESDEGYKLSRVTLDDADVTSQVQNMTFMLANVEAAHGLHAEFAPVEEPDPPVTLHTITATVDGGHGRVSPSNAVEVAHGASQTFYFYPDEGYAVGAVTVDGARLAWSRASYAFLDVRGDHTLAVSFKAAPTPAPTPDDPGGTGEGGSSGTGSGAASPWSALGGSTVTKTGDPLISVAVTVGFAALAAAAVLGAAAWSRRRRRTGDLEES</sequence>
<feature type="transmembrane region" description="Helical" evidence="2">
    <location>
        <begin position="1213"/>
        <end position="1236"/>
    </location>
</feature>
<evidence type="ECO:0000256" key="1">
    <source>
        <dbReference type="SAM" id="MobiDB-lite"/>
    </source>
</evidence>
<name>A0A423UNZ3_9ACTN</name>
<evidence type="ECO:0000256" key="2">
    <source>
        <dbReference type="SAM" id="Phobius"/>
    </source>
</evidence>